<feature type="domain" description="Chitin-binding type-2" evidence="1">
    <location>
        <begin position="36"/>
        <end position="99"/>
    </location>
</feature>
<dbReference type="InterPro" id="IPR002557">
    <property type="entry name" value="Chitin-bd_dom"/>
</dbReference>
<keyword evidence="3" id="KW-1185">Reference proteome</keyword>
<dbReference type="SUPFAM" id="SSF57625">
    <property type="entry name" value="Invertebrate chitin-binding proteins"/>
    <property type="match status" value="1"/>
</dbReference>
<dbReference type="PROSITE" id="PS50940">
    <property type="entry name" value="CHIT_BIND_II"/>
    <property type="match status" value="1"/>
</dbReference>
<organism evidence="2 3">
    <name type="scientific">Elysia marginata</name>
    <dbReference type="NCBI Taxonomy" id="1093978"/>
    <lineage>
        <taxon>Eukaryota</taxon>
        <taxon>Metazoa</taxon>
        <taxon>Spiralia</taxon>
        <taxon>Lophotrochozoa</taxon>
        <taxon>Mollusca</taxon>
        <taxon>Gastropoda</taxon>
        <taxon>Heterobranchia</taxon>
        <taxon>Euthyneura</taxon>
        <taxon>Panpulmonata</taxon>
        <taxon>Sacoglossa</taxon>
        <taxon>Placobranchoidea</taxon>
        <taxon>Plakobranchidae</taxon>
        <taxon>Elysia</taxon>
    </lineage>
</organism>
<proteinExistence type="predicted"/>
<name>A0AAV4G6R0_9GAST</name>
<dbReference type="Pfam" id="PF01607">
    <property type="entry name" value="CBM_14"/>
    <property type="match status" value="1"/>
</dbReference>
<comment type="caution">
    <text evidence="2">The sequence shown here is derived from an EMBL/GenBank/DDBJ whole genome shotgun (WGS) entry which is preliminary data.</text>
</comment>
<dbReference type="EMBL" id="BMAT01008240">
    <property type="protein sequence ID" value="GFR80879.1"/>
    <property type="molecule type" value="Genomic_DNA"/>
</dbReference>
<accession>A0AAV4G6R0</accession>
<dbReference type="InterPro" id="IPR036508">
    <property type="entry name" value="Chitin-bd_dom_sf"/>
</dbReference>
<dbReference type="AlphaFoldDB" id="A0AAV4G6R0"/>
<dbReference type="Proteomes" id="UP000762676">
    <property type="component" value="Unassembled WGS sequence"/>
</dbReference>
<reference evidence="2 3" key="1">
    <citation type="journal article" date="2021" name="Elife">
        <title>Chloroplast acquisition without the gene transfer in kleptoplastic sea slugs, Plakobranchus ocellatus.</title>
        <authorList>
            <person name="Maeda T."/>
            <person name="Takahashi S."/>
            <person name="Yoshida T."/>
            <person name="Shimamura S."/>
            <person name="Takaki Y."/>
            <person name="Nagai Y."/>
            <person name="Toyoda A."/>
            <person name="Suzuki Y."/>
            <person name="Arimoto A."/>
            <person name="Ishii H."/>
            <person name="Satoh N."/>
            <person name="Nishiyama T."/>
            <person name="Hasebe M."/>
            <person name="Maruyama T."/>
            <person name="Minagawa J."/>
            <person name="Obokata J."/>
            <person name="Shigenobu S."/>
        </authorList>
    </citation>
    <scope>NUCLEOTIDE SEQUENCE [LARGE SCALE GENOMIC DNA]</scope>
</reference>
<evidence type="ECO:0000259" key="1">
    <source>
        <dbReference type="PROSITE" id="PS50940"/>
    </source>
</evidence>
<dbReference type="GO" id="GO:0008061">
    <property type="term" value="F:chitin binding"/>
    <property type="evidence" value="ECO:0007669"/>
    <property type="project" value="InterPro"/>
</dbReference>
<gene>
    <name evidence="2" type="ORF">ElyMa_004056000</name>
</gene>
<evidence type="ECO:0000313" key="3">
    <source>
        <dbReference type="Proteomes" id="UP000762676"/>
    </source>
</evidence>
<evidence type="ECO:0000313" key="2">
    <source>
        <dbReference type="EMBL" id="GFR80879.1"/>
    </source>
</evidence>
<sequence length="276" mass="29462">MAMEKIRVVVPSLFVVAAGAVFSSVSAYYARNLNLDFLCSPGEQTAYVTHIPWDCAGYVICMNGQAIPTPCPPGKLYASASENSKCEPAAQVDASRCHQQIWNYIQAICSQNPTAVVHDAERCGQYLDCTVTNENTIVSPGTASAASASGSGVVTRAPSEAAGQVEMVEYLLECPYPGLFSTQTGTCQDFRAVTCGEREEPKAPCDYLQYLQIYDCNGFECAACKQHHPSCVGLPNGQHPVPGRSGVIMECQGERTVNIFLATRQSISPLVGASGV</sequence>
<dbReference type="Gene3D" id="2.170.140.10">
    <property type="entry name" value="Chitin binding domain"/>
    <property type="match status" value="1"/>
</dbReference>
<dbReference type="GO" id="GO:0005576">
    <property type="term" value="C:extracellular region"/>
    <property type="evidence" value="ECO:0007669"/>
    <property type="project" value="InterPro"/>
</dbReference>
<protein>
    <submittedName>
        <fullName evidence="2">Chitin binding beak protein 1</fullName>
    </submittedName>
</protein>